<dbReference type="Proteomes" id="UP000264071">
    <property type="component" value="Unassembled WGS sequence"/>
</dbReference>
<feature type="region of interest" description="Disordered" evidence="1">
    <location>
        <begin position="41"/>
        <end position="73"/>
    </location>
</feature>
<comment type="caution">
    <text evidence="2">The sequence shown here is derived from an EMBL/GenBank/DDBJ whole genome shotgun (WGS) entry which is preliminary data.</text>
</comment>
<evidence type="ECO:0000256" key="1">
    <source>
        <dbReference type="SAM" id="MobiDB-lite"/>
    </source>
</evidence>
<dbReference type="EMBL" id="DPIY01000011">
    <property type="protein sequence ID" value="HCT58541.1"/>
    <property type="molecule type" value="Genomic_DNA"/>
</dbReference>
<evidence type="ECO:0000313" key="2">
    <source>
        <dbReference type="EMBL" id="HCT58541.1"/>
    </source>
</evidence>
<name>A0A3D4VBP3_9BACT</name>
<reference evidence="2 3" key="1">
    <citation type="journal article" date="2018" name="Nat. Biotechnol.">
        <title>A standardized bacterial taxonomy based on genome phylogeny substantially revises the tree of life.</title>
        <authorList>
            <person name="Parks D.H."/>
            <person name="Chuvochina M."/>
            <person name="Waite D.W."/>
            <person name="Rinke C."/>
            <person name="Skarshewski A."/>
            <person name="Chaumeil P.A."/>
            <person name="Hugenholtz P."/>
        </authorList>
    </citation>
    <scope>NUCLEOTIDE SEQUENCE [LARGE SCALE GENOMIC DNA]</scope>
    <source>
        <strain evidence="2">UBA8844</strain>
    </source>
</reference>
<gene>
    <name evidence="2" type="ORF">DGD08_15150</name>
</gene>
<protein>
    <submittedName>
        <fullName evidence="2">Uncharacterized protein</fullName>
    </submittedName>
</protein>
<proteinExistence type="predicted"/>
<organism evidence="2 3">
    <name type="scientific">Gemmatimonas aurantiaca</name>
    <dbReference type="NCBI Taxonomy" id="173480"/>
    <lineage>
        <taxon>Bacteria</taxon>
        <taxon>Pseudomonadati</taxon>
        <taxon>Gemmatimonadota</taxon>
        <taxon>Gemmatimonadia</taxon>
        <taxon>Gemmatimonadales</taxon>
        <taxon>Gemmatimonadaceae</taxon>
        <taxon>Gemmatimonas</taxon>
    </lineage>
</organism>
<accession>A0A3D4VBP3</accession>
<dbReference type="AlphaFoldDB" id="A0A3D4VBP3"/>
<evidence type="ECO:0000313" key="3">
    <source>
        <dbReference type="Proteomes" id="UP000264071"/>
    </source>
</evidence>
<feature type="compositionally biased region" description="Polar residues" evidence="1">
    <location>
        <begin position="53"/>
        <end position="69"/>
    </location>
</feature>
<sequence>MSGMPRFLEAFELPAARRGWPRMVLMVSLLPAMLACAGGSRAAQSPGAAPATTPDTRSPSRAASPTPESVAQPPLRWPVRTLSHVDLWFHAFAMVSVDTGTVVPLYRRGYRDSITVQKNQRNVLTALDGNRETLARGLQRGGYLSAQFLAFDYNSWADMRGTIERFLQLEGDPRKASDEVSARRMMQLAGLFQTATDREWLRLFLSSVQDEAVRYFDAEYLRVFRERRDVITAVDSLWQQQYRAKFERFLNNTGQRQGDLVLSLPMGGEGRTGPGQTQRTMVAVPFPGRPADAVEALYVLAHEATGSLVGPVVADNVTPAEQRTGTADRAVASGQVVAGGMVLTKLAPELLVGYQRYYLLQAGVRVAPSADAATVNSTFERTFSLSPVMRDALRRQIDIVLGGI</sequence>